<evidence type="ECO:0000313" key="15">
    <source>
        <dbReference type="Proteomes" id="UP000277145"/>
    </source>
</evidence>
<feature type="transmembrane region" description="Helical" evidence="11">
    <location>
        <begin position="32"/>
        <end position="52"/>
    </location>
</feature>
<protein>
    <submittedName>
        <fullName evidence="14">ABC transporter ATP-binding protein</fullName>
    </submittedName>
</protein>
<dbReference type="FunFam" id="3.40.50.300:FF:000287">
    <property type="entry name" value="Multidrug ABC transporter ATP-binding protein"/>
    <property type="match status" value="1"/>
</dbReference>
<keyword evidence="6" id="KW-0547">Nucleotide-binding</keyword>
<dbReference type="EMBL" id="QWDR01000002">
    <property type="protein sequence ID" value="RJY29664.1"/>
    <property type="molecule type" value="Genomic_DNA"/>
</dbReference>
<dbReference type="PANTHER" id="PTHR24221">
    <property type="entry name" value="ATP-BINDING CASSETTE SUB-FAMILY B"/>
    <property type="match status" value="1"/>
</dbReference>
<dbReference type="Pfam" id="PF00664">
    <property type="entry name" value="ABC_membrane"/>
    <property type="match status" value="1"/>
</dbReference>
<dbReference type="SMART" id="SM00382">
    <property type="entry name" value="AAA"/>
    <property type="match status" value="1"/>
</dbReference>
<feature type="transmembrane region" description="Helical" evidence="11">
    <location>
        <begin position="72"/>
        <end position="94"/>
    </location>
</feature>
<dbReference type="PROSITE" id="PS50893">
    <property type="entry name" value="ABC_TRANSPORTER_2"/>
    <property type="match status" value="1"/>
</dbReference>
<sequence length="608" mass="68965">MKVWFMNIYNKKSEELPKTLGRFFWHFIKKQPLAFTVFFVAPIAMVLENNAIPYSLKMIIDALGGHSGEENIFSAVAPALWLGGGAWFALIVILRLQNWWQGYVIPRFQADVRMSVMEYLSRQSYHYFSNQMAGGLANKVNDLPRALDSIFNIITWYAIAAFASIIVALILMCTINYWFAVILLSWIIFQLYISYRLSKKVDQYAKENAEDKSQLSGKIVDSLSNSSVVKLFARSRDELAYISASQNMEVQSNKKLSIYMNIFRLYLDIPVTVMLVAMVYFLLTFWNKKLITTGDLVFIFNVSFSIMTQIWYLCHAIAEFFREIGIARQAIALLSAPIEVEDAPDAKPLIVTEGKIEFDSVTFHYNQGKKVFENKSVIIKPKQRVGLVGFSGSGKTTFIHLILRLFNVESGKILIDGQDISQVSQDSLRSAISLIPQDTTLFHRTLMENIRYGNPDASDDEVVMASKQACCDDFISLLPDGYNTLVGERGIKLSGGQRQRVAIARAILKNTKILILDEATSQLDSLTEEAIQNSLWQLMESKTTIVIAHRLSTLLHMDRILVFEAGKIIEDGSHEELLAKDGLYKSMWDAQVGGFLPESDRDRDNWDE</sequence>
<dbReference type="InterPro" id="IPR017871">
    <property type="entry name" value="ABC_transporter-like_CS"/>
</dbReference>
<feature type="transmembrane region" description="Helical" evidence="11">
    <location>
        <begin position="265"/>
        <end position="286"/>
    </location>
</feature>
<dbReference type="InterPro" id="IPR036640">
    <property type="entry name" value="ABC1_TM_sf"/>
</dbReference>
<dbReference type="InterPro" id="IPR003593">
    <property type="entry name" value="AAA+_ATPase"/>
</dbReference>
<keyword evidence="2" id="KW-0813">Transport</keyword>
<keyword evidence="10 11" id="KW-0472">Membrane</keyword>
<evidence type="ECO:0000256" key="3">
    <source>
        <dbReference type="ARBA" id="ARBA00022475"/>
    </source>
</evidence>
<accession>A0A3A6UHZ3</accession>
<feature type="domain" description="ABC transporter" evidence="12">
    <location>
        <begin position="356"/>
        <end position="590"/>
    </location>
</feature>
<dbReference type="PROSITE" id="PS50929">
    <property type="entry name" value="ABC_TM1F"/>
    <property type="match status" value="1"/>
</dbReference>
<dbReference type="GO" id="GO:0005524">
    <property type="term" value="F:ATP binding"/>
    <property type="evidence" value="ECO:0007669"/>
    <property type="project" value="UniProtKB-KW"/>
</dbReference>
<dbReference type="PANTHER" id="PTHR24221:SF654">
    <property type="entry name" value="ATP-BINDING CASSETTE SUB-FAMILY B MEMBER 6"/>
    <property type="match status" value="1"/>
</dbReference>
<evidence type="ECO:0000256" key="7">
    <source>
        <dbReference type="ARBA" id="ARBA00022840"/>
    </source>
</evidence>
<keyword evidence="7 14" id="KW-0067">ATP-binding</keyword>
<feature type="domain" description="ABC transmembrane type-1" evidence="13">
    <location>
        <begin position="51"/>
        <end position="322"/>
    </location>
</feature>
<dbReference type="GO" id="GO:0034040">
    <property type="term" value="F:ATPase-coupled lipid transmembrane transporter activity"/>
    <property type="evidence" value="ECO:0007669"/>
    <property type="project" value="TreeGrafter"/>
</dbReference>
<dbReference type="Gene3D" id="1.20.1560.10">
    <property type="entry name" value="ABC transporter type 1, transmembrane domain"/>
    <property type="match status" value="1"/>
</dbReference>
<dbReference type="InterPro" id="IPR027417">
    <property type="entry name" value="P-loop_NTPase"/>
</dbReference>
<dbReference type="GO" id="GO:0016887">
    <property type="term" value="F:ATP hydrolysis activity"/>
    <property type="evidence" value="ECO:0007669"/>
    <property type="project" value="InterPro"/>
</dbReference>
<dbReference type="Gene3D" id="3.40.50.300">
    <property type="entry name" value="P-loop containing nucleotide triphosphate hydrolases"/>
    <property type="match status" value="1"/>
</dbReference>
<evidence type="ECO:0000259" key="13">
    <source>
        <dbReference type="PROSITE" id="PS50929"/>
    </source>
</evidence>
<evidence type="ECO:0000259" key="12">
    <source>
        <dbReference type="PROSITE" id="PS50893"/>
    </source>
</evidence>
<evidence type="ECO:0000256" key="1">
    <source>
        <dbReference type="ARBA" id="ARBA00004651"/>
    </source>
</evidence>
<reference evidence="14 15" key="1">
    <citation type="submission" date="2018-08" db="EMBL/GenBank/DDBJ databases">
        <title>Genome Sequences of Legionella pneumophila subsp. pneumophila Isolates, Recovered from a Drinking Water System in a Large Builging.</title>
        <authorList>
            <person name="Gomez-Alvarez V."/>
            <person name="Boczek L."/>
            <person name="King D."/>
            <person name="Pemberton A."/>
            <person name="Pfaller S."/>
            <person name="Rodgers M."/>
            <person name="Santodomingo J."/>
            <person name="Revetta R."/>
        </authorList>
    </citation>
    <scope>NUCLEOTIDE SEQUENCE [LARGE SCALE GENOMIC DNA]</scope>
    <source>
        <strain evidence="14 15">L01C.1</strain>
    </source>
</reference>
<proteinExistence type="predicted"/>
<feature type="transmembrane region" description="Helical" evidence="11">
    <location>
        <begin position="177"/>
        <end position="195"/>
    </location>
</feature>
<dbReference type="AlphaFoldDB" id="A0A3A6UHZ3"/>
<evidence type="ECO:0000256" key="4">
    <source>
        <dbReference type="ARBA" id="ARBA00022519"/>
    </source>
</evidence>
<keyword evidence="5 11" id="KW-0812">Transmembrane</keyword>
<evidence type="ECO:0000313" key="14">
    <source>
        <dbReference type="EMBL" id="RJY29664.1"/>
    </source>
</evidence>
<gene>
    <name evidence="14" type="ORF">D1H98_11565</name>
</gene>
<name>A0A3A6UHZ3_LEGPN</name>
<dbReference type="InterPro" id="IPR039421">
    <property type="entry name" value="Type_1_exporter"/>
</dbReference>
<evidence type="ECO:0000256" key="9">
    <source>
        <dbReference type="ARBA" id="ARBA00023055"/>
    </source>
</evidence>
<comment type="subcellular location">
    <subcellularLocation>
        <location evidence="1">Cell membrane</location>
        <topology evidence="1">Multi-pass membrane protein</topology>
    </subcellularLocation>
</comment>
<dbReference type="PROSITE" id="PS00211">
    <property type="entry name" value="ABC_TRANSPORTER_1"/>
    <property type="match status" value="1"/>
</dbReference>
<evidence type="ECO:0000256" key="6">
    <source>
        <dbReference type="ARBA" id="ARBA00022741"/>
    </source>
</evidence>
<dbReference type="SUPFAM" id="SSF90123">
    <property type="entry name" value="ABC transporter transmembrane region"/>
    <property type="match status" value="1"/>
</dbReference>
<evidence type="ECO:0000256" key="5">
    <source>
        <dbReference type="ARBA" id="ARBA00022692"/>
    </source>
</evidence>
<evidence type="ECO:0000256" key="11">
    <source>
        <dbReference type="SAM" id="Phobius"/>
    </source>
</evidence>
<keyword evidence="3" id="KW-1003">Cell membrane</keyword>
<keyword evidence="9" id="KW-0445">Lipid transport</keyword>
<dbReference type="Proteomes" id="UP000277145">
    <property type="component" value="Unassembled WGS sequence"/>
</dbReference>
<keyword evidence="4" id="KW-0997">Cell inner membrane</keyword>
<feature type="transmembrane region" description="Helical" evidence="11">
    <location>
        <begin position="298"/>
        <end position="318"/>
    </location>
</feature>
<organism evidence="14 15">
    <name type="scientific">Legionella pneumophila subsp. pneumophila</name>
    <dbReference type="NCBI Taxonomy" id="91891"/>
    <lineage>
        <taxon>Bacteria</taxon>
        <taxon>Pseudomonadati</taxon>
        <taxon>Pseudomonadota</taxon>
        <taxon>Gammaproteobacteria</taxon>
        <taxon>Legionellales</taxon>
        <taxon>Legionellaceae</taxon>
        <taxon>Legionella</taxon>
    </lineage>
</organism>
<dbReference type="Pfam" id="PF00005">
    <property type="entry name" value="ABC_tran"/>
    <property type="match status" value="1"/>
</dbReference>
<keyword evidence="8 11" id="KW-1133">Transmembrane helix</keyword>
<evidence type="ECO:0000256" key="10">
    <source>
        <dbReference type="ARBA" id="ARBA00023136"/>
    </source>
</evidence>
<evidence type="ECO:0000256" key="8">
    <source>
        <dbReference type="ARBA" id="ARBA00022989"/>
    </source>
</evidence>
<dbReference type="InterPro" id="IPR003439">
    <property type="entry name" value="ABC_transporter-like_ATP-bd"/>
</dbReference>
<dbReference type="GO" id="GO:0140359">
    <property type="term" value="F:ABC-type transporter activity"/>
    <property type="evidence" value="ECO:0007669"/>
    <property type="project" value="InterPro"/>
</dbReference>
<dbReference type="GO" id="GO:0005886">
    <property type="term" value="C:plasma membrane"/>
    <property type="evidence" value="ECO:0007669"/>
    <property type="project" value="UniProtKB-SubCell"/>
</dbReference>
<dbReference type="SUPFAM" id="SSF52540">
    <property type="entry name" value="P-loop containing nucleoside triphosphate hydrolases"/>
    <property type="match status" value="1"/>
</dbReference>
<comment type="caution">
    <text evidence="14">The sequence shown here is derived from an EMBL/GenBank/DDBJ whole genome shotgun (WGS) entry which is preliminary data.</text>
</comment>
<feature type="transmembrane region" description="Helical" evidence="11">
    <location>
        <begin position="149"/>
        <end position="171"/>
    </location>
</feature>
<dbReference type="InterPro" id="IPR011527">
    <property type="entry name" value="ABC1_TM_dom"/>
</dbReference>
<evidence type="ECO:0000256" key="2">
    <source>
        <dbReference type="ARBA" id="ARBA00022448"/>
    </source>
</evidence>